<evidence type="ECO:0000256" key="4">
    <source>
        <dbReference type="ARBA" id="ARBA00023242"/>
    </source>
</evidence>
<feature type="compositionally biased region" description="Basic and acidic residues" evidence="5">
    <location>
        <begin position="163"/>
        <end position="175"/>
    </location>
</feature>
<dbReference type="PANTHER" id="PTHR13243">
    <property type="entry name" value="HSPC111 PROTEIN-RELATED"/>
    <property type="match status" value="1"/>
</dbReference>
<dbReference type="PANTHER" id="PTHR13243:SF1">
    <property type="entry name" value="NUCLEOLAR PROTEIN 16"/>
    <property type="match status" value="1"/>
</dbReference>
<keyword evidence="6" id="KW-1185">Reference proteome</keyword>
<feature type="compositionally biased region" description="Basic and acidic residues" evidence="5">
    <location>
        <begin position="898"/>
        <end position="917"/>
    </location>
</feature>
<protein>
    <recommendedName>
        <fullName evidence="3">Nucleolar protein 16</fullName>
    </recommendedName>
</protein>
<feature type="region of interest" description="Disordered" evidence="5">
    <location>
        <begin position="1"/>
        <end position="35"/>
    </location>
</feature>
<evidence type="ECO:0000313" key="7">
    <source>
        <dbReference type="WBParaSite" id="ALUE_0000365701-mRNA-1"/>
    </source>
</evidence>
<feature type="compositionally biased region" description="Basic and acidic residues" evidence="5">
    <location>
        <begin position="1284"/>
        <end position="1308"/>
    </location>
</feature>
<accession>A0A0M3HP82</accession>
<feature type="region of interest" description="Disordered" evidence="5">
    <location>
        <begin position="1024"/>
        <end position="1044"/>
    </location>
</feature>
<evidence type="ECO:0000256" key="2">
    <source>
        <dbReference type="ARBA" id="ARBA00008479"/>
    </source>
</evidence>
<sequence length="1991" mass="226971">MAQQHPVIEEVQLKKAEDAAPFSSAPSEHQHVDEHMMKGVHDDEKGIEAPTALESTEVAEHPKENVVDEKKGDEVADGSVVVDAAEMPSFIHDSSKHGQIVSEEMPAVEEPTLEEQHQTLAAEINRASLDEKREDEQHNEPLEYDEHIGDSKSKKQRKHKGHHPESERHDEFQQRDEVKHLIVFSTQHAQAVDEATKEVAGDTSKKHKKKRNRKSETEHHMPSPDEVQFVEGESIENDADQVEGGEFTAVISRRHKKKGRSPELENAYEETHTTEPLRELYENVEEMRGENGKSVDAIEQLSVIVAEGEHIHENEEPSGENFQRNSDSDDKQDHQRVGVESAYDSQQKTGELTSQERDDTYEQECVVEQKQPLEEFLTQQPVQIVSQERGKETKETSLKEQAIQQQLPEGPDVEAVEHVGQQKVEQTEQHFEIVKTQAEKGEEQQQHELNEPSEDRPEGHELLKHEEDHGELCNENAEQFSEKVPEIEPNERLQELKEQLTGQSVFEKSQEPALSAEHMQREPPQQPLTPQSYDLFPYEDAAGKKHAVKELTQHEQGSEYAHADMEQEFLEQLSTKQSDESRPEEGAEDQQYESEQSKAEEHAVQQPGEELHLGTELLGQVSREESSKLMAQKEVEHARHMLQEHTAREHATQKIHEGQPYAEQLFNFGPKEGKGAQQHEQENLTADKHTAQQPYEERSISMEHVEHEPPVDFESNPQQEKHEEQQKRENLAAEQNITETSCGEPELVLREHVEHELLEQPSAEHPSESISREGKEEEQHKLDDLTNYQHVTEIQNERPDPIIKEHVEHELREQPSAEQSSGPMSQEKVQDKKRVPEKLTADQHYTEKPFEGPEYVPTEHVKYELLEQPSAKEPSESKPEKREQRERQGDEGLTTDQHTTEKPYEKPESVAIERKFFEQPSSESFSESKPKERKYREQHESEKLMADEEIAEIQYRKSELIPTERMEHEMFQQPSSEGFLQFREEERIQEEQQLPEKSIADQYIAGEAYRDHEYVAAGHVERGMFEQPSTEQPTEPIIQGEQKKEQYGADELTADQHVGERAYAEPEYLPTEDVRHEMLEKCSVWKSEGGQQEKQHEPAKSVSDQHIGEKPYGEPEHVPTKYVENELIERPHAEQHSESIPQEEKQEQQHRPEELAADQDITEKPRGELELESVPTESIERSPLEQSSAEVAEDVMQEEPKELQRAPEEIIAHQRVAERPYGELESVPAEQVEHEELEPSSERSLESKLQKGEQTEQLGPNELAPEEIMAERPHGEPAVVPSDNGEHELLEPPPDSKPKEEIQEEQHSPVELTADQHVVKEAYPEPESIPTEYVEHELLGQSSAEQPSEPSIKNEPKGEQQRPVELSADQQSVEEPCEKPEYFPTENLEHEVVEQPSAEQPSESIPQGKEQEEQYRPEKLEADQNIPQKSYGELFAPAEDAKHELPEQMIPEQPCEALVQKKLEEEQYRLEKSTTDLGQTFAEQPSEPIIQDEPKEEEQVPMELTADQQFAERPHGKPEYVPTESLEQPSAEQLSDSKSQMEEQEEQYQPEDVTGYERISEKPHEVSHSFPAESTEEELREQHSQEKNSWPTPEGGVEERVSDNARVQSDSVPMEHMEQNPLEQLSSDQSAEIKPQEEEQRKEQGPEELAVDEHIAAKPYQEQELSPAKQIEEGRLERSVAIGESGFAPGSHLEGVHAQQLSDEQFSEPVSQERIEERGEKTEEVVEPSGGIMDAKETISDGVAGVVLDGKLDDTAAIEARGGVHAVEELKKTIPPAATIEASKEIVEEVIPPPTVLQRCPCEGPNKEQHTHKTTEVITIGDVPSDDQVVVDKTVTTLDAAGSPNQFAQNVGKLAEEHPELMKNANIELGEHVTGNVTITTFTTKTAVTQEPVKVAKRDPIVLALERDKRADLRQRRERVYKLLPRDVEFCTRMIEAHGNDYEAMAKDPTNVHQETAKSIQRKIRIFRESPQYETYVRSKNSSPVPPPVKG</sequence>
<feature type="compositionally biased region" description="Basic and acidic residues" evidence="5">
    <location>
        <begin position="1409"/>
        <end position="1422"/>
    </location>
</feature>
<feature type="compositionally biased region" description="Basic and acidic residues" evidence="5">
    <location>
        <begin position="1376"/>
        <end position="1393"/>
    </location>
</feature>
<feature type="compositionally biased region" description="Polar residues" evidence="5">
    <location>
        <begin position="1701"/>
        <end position="1710"/>
    </location>
</feature>
<feature type="compositionally biased region" description="Basic and acidic residues" evidence="5">
    <location>
        <begin position="1106"/>
        <end position="1154"/>
    </location>
</feature>
<feature type="compositionally biased region" description="Basic and acidic residues" evidence="5">
    <location>
        <begin position="1240"/>
        <end position="1254"/>
    </location>
</feature>
<proteinExistence type="inferred from homology"/>
<feature type="compositionally biased region" description="Basic and acidic residues" evidence="5">
    <location>
        <begin position="7"/>
        <end position="18"/>
    </location>
</feature>
<name>A0A0M3HP82_ASCLU</name>
<feature type="compositionally biased region" description="Polar residues" evidence="5">
    <location>
        <begin position="377"/>
        <end position="386"/>
    </location>
</feature>
<feature type="region of interest" description="Disordered" evidence="5">
    <location>
        <begin position="1471"/>
        <end position="1648"/>
    </location>
</feature>
<feature type="compositionally biased region" description="Basic and acidic residues" evidence="5">
    <location>
        <begin position="1352"/>
        <end position="1362"/>
    </location>
</feature>
<feature type="compositionally biased region" description="Basic and acidic residues" evidence="5">
    <location>
        <begin position="1634"/>
        <end position="1648"/>
    </location>
</feature>
<evidence type="ECO:0000313" key="6">
    <source>
        <dbReference type="Proteomes" id="UP000036681"/>
    </source>
</evidence>
<comment type="subcellular location">
    <subcellularLocation>
        <location evidence="1">Nucleus</location>
        <location evidence="1">Nucleolus</location>
    </subcellularLocation>
</comment>
<feature type="compositionally biased region" description="Basic and acidic residues" evidence="5">
    <location>
        <begin position="548"/>
        <end position="565"/>
    </location>
</feature>
<feature type="compositionally biased region" description="Basic and acidic residues" evidence="5">
    <location>
        <begin position="1711"/>
        <end position="1724"/>
    </location>
</feature>
<feature type="region of interest" description="Disordered" evidence="5">
    <location>
        <begin position="1701"/>
        <end position="1728"/>
    </location>
</feature>
<feature type="compositionally biased region" description="Basic and acidic residues" evidence="5">
    <location>
        <begin position="595"/>
        <end position="613"/>
    </location>
</feature>
<feature type="region of interest" description="Disordered" evidence="5">
    <location>
        <begin position="189"/>
        <end position="226"/>
    </location>
</feature>
<dbReference type="GO" id="GO:0042273">
    <property type="term" value="P:ribosomal large subunit biogenesis"/>
    <property type="evidence" value="ECO:0007669"/>
    <property type="project" value="TreeGrafter"/>
</dbReference>
<feature type="compositionally biased region" description="Basic and acidic residues" evidence="5">
    <location>
        <begin position="873"/>
        <end position="890"/>
    </location>
</feature>
<dbReference type="Pfam" id="PF09420">
    <property type="entry name" value="Nop16"/>
    <property type="match status" value="1"/>
</dbReference>
<feature type="compositionally biased region" description="Basic and acidic residues" evidence="5">
    <location>
        <begin position="719"/>
        <end position="731"/>
    </location>
</feature>
<dbReference type="GO" id="GO:0005730">
    <property type="term" value="C:nucleolus"/>
    <property type="evidence" value="ECO:0007669"/>
    <property type="project" value="UniProtKB-SubCell"/>
</dbReference>
<feature type="compositionally biased region" description="Basic and acidic residues" evidence="5">
    <location>
        <begin position="926"/>
        <end position="946"/>
    </location>
</feature>
<evidence type="ECO:0000256" key="5">
    <source>
        <dbReference type="SAM" id="MobiDB-lite"/>
    </source>
</evidence>
<feature type="compositionally biased region" description="Basic and acidic residues" evidence="5">
    <location>
        <begin position="480"/>
        <end position="498"/>
    </location>
</feature>
<feature type="compositionally biased region" description="Basic and acidic residues" evidence="5">
    <location>
        <begin position="1198"/>
        <end position="1222"/>
    </location>
</feature>
<dbReference type="WBParaSite" id="ALUE_0000365701-mRNA-1">
    <property type="protein sequence ID" value="ALUE_0000365701-mRNA-1"/>
    <property type="gene ID" value="ALUE_0000365701"/>
</dbReference>
<feature type="region of interest" description="Disordered" evidence="5">
    <location>
        <begin position="251"/>
        <end position="630"/>
    </location>
</feature>
<evidence type="ECO:0000256" key="1">
    <source>
        <dbReference type="ARBA" id="ARBA00004604"/>
    </source>
</evidence>
<organism evidence="6 7">
    <name type="scientific">Ascaris lumbricoides</name>
    <name type="common">Giant roundworm</name>
    <dbReference type="NCBI Taxonomy" id="6252"/>
    <lineage>
        <taxon>Eukaryota</taxon>
        <taxon>Metazoa</taxon>
        <taxon>Ecdysozoa</taxon>
        <taxon>Nematoda</taxon>
        <taxon>Chromadorea</taxon>
        <taxon>Rhabditida</taxon>
        <taxon>Spirurina</taxon>
        <taxon>Ascaridomorpha</taxon>
        <taxon>Ascaridoidea</taxon>
        <taxon>Ascarididae</taxon>
        <taxon>Ascaris</taxon>
    </lineage>
</organism>
<feature type="compositionally biased region" description="Basic and acidic residues" evidence="5">
    <location>
        <begin position="765"/>
        <end position="784"/>
    </location>
</feature>
<feature type="compositionally biased region" description="Basic and acidic residues" evidence="5">
    <location>
        <begin position="194"/>
        <end position="204"/>
    </location>
</feature>
<feature type="compositionally biased region" description="Basic and acidic residues" evidence="5">
    <location>
        <begin position="425"/>
        <end position="472"/>
    </location>
</feature>
<feature type="compositionally biased region" description="Basic and acidic residues" evidence="5">
    <location>
        <begin position="214"/>
        <end position="223"/>
    </location>
</feature>
<feature type="region of interest" description="Disordered" evidence="5">
    <location>
        <begin position="110"/>
        <end position="175"/>
    </location>
</feature>
<dbReference type="InterPro" id="IPR019002">
    <property type="entry name" value="Ribosome_biogenesis_Nop16"/>
</dbReference>
<feature type="compositionally biased region" description="Basic and acidic residues" evidence="5">
    <location>
        <begin position="671"/>
        <end position="710"/>
    </location>
</feature>
<feature type="compositionally biased region" description="Polar residues" evidence="5">
    <location>
        <begin position="1340"/>
        <end position="1351"/>
    </location>
</feature>
<feature type="compositionally biased region" description="Basic and acidic residues" evidence="5">
    <location>
        <begin position="828"/>
        <end position="865"/>
    </location>
</feature>
<feature type="compositionally biased region" description="Basic and acidic residues" evidence="5">
    <location>
        <begin position="747"/>
        <end position="758"/>
    </location>
</feature>
<dbReference type="Proteomes" id="UP000036681">
    <property type="component" value="Unplaced"/>
</dbReference>
<feature type="compositionally biased region" description="Basic and acidic residues" evidence="5">
    <location>
        <begin position="128"/>
        <end position="153"/>
    </location>
</feature>
<feature type="compositionally biased region" description="Basic and acidic residues" evidence="5">
    <location>
        <begin position="269"/>
        <end position="293"/>
    </location>
</feature>
<feature type="compositionally biased region" description="Polar residues" evidence="5">
    <location>
        <begin position="1621"/>
        <end position="1630"/>
    </location>
</feature>
<feature type="region of interest" description="Disordered" evidence="5">
    <location>
        <begin position="666"/>
        <end position="950"/>
    </location>
</feature>
<feature type="compositionally biased region" description="Basic and acidic residues" evidence="5">
    <location>
        <begin position="795"/>
        <end position="815"/>
    </location>
</feature>
<feature type="compositionally biased region" description="Polar residues" evidence="5">
    <location>
        <begin position="1525"/>
        <end position="1538"/>
    </location>
</feature>
<evidence type="ECO:0000256" key="3">
    <source>
        <dbReference type="ARBA" id="ARBA00015522"/>
    </source>
</evidence>
<reference evidence="7" key="1">
    <citation type="submission" date="2016-05" db="UniProtKB">
        <authorList>
            <consortium name="WormBaseParasite"/>
        </authorList>
    </citation>
    <scope>IDENTIFICATION</scope>
</reference>
<keyword evidence="4" id="KW-0539">Nucleus</keyword>
<feature type="compositionally biased region" description="Basic and acidic residues" evidence="5">
    <location>
        <begin position="326"/>
        <end position="337"/>
    </location>
</feature>
<feature type="compositionally biased region" description="Polar residues" evidence="5">
    <location>
        <begin position="343"/>
        <end position="353"/>
    </location>
</feature>
<feature type="compositionally biased region" description="Basic and acidic residues" evidence="5">
    <location>
        <begin position="1558"/>
        <end position="1567"/>
    </location>
</feature>
<feature type="compositionally biased region" description="Basic and acidic residues" evidence="5">
    <location>
        <begin position="388"/>
        <end position="398"/>
    </location>
</feature>
<feature type="region of interest" description="Disordered" evidence="5">
    <location>
        <begin position="1085"/>
        <end position="1428"/>
    </location>
</feature>
<comment type="similarity">
    <text evidence="2">Belongs to the NOP16 family.</text>
</comment>